<dbReference type="RefSeq" id="WP_209811310.1">
    <property type="nucleotide sequence ID" value="NZ_JAGGKT010000010.1"/>
</dbReference>
<keyword evidence="1" id="KW-0472">Membrane</keyword>
<keyword evidence="1" id="KW-0812">Transmembrane</keyword>
<feature type="transmembrane region" description="Helical" evidence="1">
    <location>
        <begin position="174"/>
        <end position="196"/>
    </location>
</feature>
<dbReference type="Pfam" id="PF04854">
    <property type="entry name" value="DUF624"/>
    <property type="match status" value="1"/>
</dbReference>
<sequence>MELRGILGVIYHFCEWVMKLTYVNFLFIIFTLLGGVVLGAAPATTSMYTVIRKWIMGNPHIPIFTTFWHAYRRDFFQANLIGFILLILGFILYLDIKFAVIFKSMIWNFFIIVFLCLYGLILLYIFPIFVHYELKIIQYFKNAFFIAFSQPIMTTLMIASLYLVYLLFTILPGLLPFIGGSLISFVLMKLASITFLKVGRYQE</sequence>
<feature type="transmembrane region" description="Helical" evidence="1">
    <location>
        <begin position="75"/>
        <end position="94"/>
    </location>
</feature>
<feature type="transmembrane region" description="Helical" evidence="1">
    <location>
        <begin position="142"/>
        <end position="168"/>
    </location>
</feature>
<evidence type="ECO:0000313" key="2">
    <source>
        <dbReference type="EMBL" id="MBP1933301.1"/>
    </source>
</evidence>
<feature type="transmembrane region" description="Helical" evidence="1">
    <location>
        <begin position="25"/>
        <end position="51"/>
    </location>
</feature>
<feature type="transmembrane region" description="Helical" evidence="1">
    <location>
        <begin position="106"/>
        <end position="130"/>
    </location>
</feature>
<accession>A0ABS4GSR1</accession>
<keyword evidence="1" id="KW-1133">Transmembrane helix</keyword>
<proteinExistence type="predicted"/>
<keyword evidence="3" id="KW-1185">Reference proteome</keyword>
<reference evidence="2 3" key="1">
    <citation type="submission" date="2021-03" db="EMBL/GenBank/DDBJ databases">
        <title>Genomic Encyclopedia of Type Strains, Phase IV (KMG-IV): sequencing the most valuable type-strain genomes for metagenomic binning, comparative biology and taxonomic classification.</title>
        <authorList>
            <person name="Goeker M."/>
        </authorList>
    </citation>
    <scope>NUCLEOTIDE SEQUENCE [LARGE SCALE GENOMIC DNA]</scope>
    <source>
        <strain evidence="2 3">DSM 24738</strain>
    </source>
</reference>
<gene>
    <name evidence="2" type="ORF">J2Z37_003314</name>
</gene>
<comment type="caution">
    <text evidence="2">The sequence shown here is derived from an EMBL/GenBank/DDBJ whole genome shotgun (WGS) entry which is preliminary data.</text>
</comment>
<evidence type="ECO:0000313" key="3">
    <source>
        <dbReference type="Proteomes" id="UP001519343"/>
    </source>
</evidence>
<organism evidence="2 3">
    <name type="scientific">Ammoniphilus resinae</name>
    <dbReference type="NCBI Taxonomy" id="861532"/>
    <lineage>
        <taxon>Bacteria</taxon>
        <taxon>Bacillati</taxon>
        <taxon>Bacillota</taxon>
        <taxon>Bacilli</taxon>
        <taxon>Bacillales</taxon>
        <taxon>Paenibacillaceae</taxon>
        <taxon>Aneurinibacillus group</taxon>
        <taxon>Ammoniphilus</taxon>
    </lineage>
</organism>
<dbReference type="EMBL" id="JAGGKT010000010">
    <property type="protein sequence ID" value="MBP1933301.1"/>
    <property type="molecule type" value="Genomic_DNA"/>
</dbReference>
<name>A0ABS4GSR1_9BACL</name>
<evidence type="ECO:0000256" key="1">
    <source>
        <dbReference type="SAM" id="Phobius"/>
    </source>
</evidence>
<dbReference type="Proteomes" id="UP001519343">
    <property type="component" value="Unassembled WGS sequence"/>
</dbReference>
<protein>
    <submittedName>
        <fullName evidence="2">Membrane protein YesL</fullName>
    </submittedName>
</protein>
<dbReference type="InterPro" id="IPR006938">
    <property type="entry name" value="DUF624"/>
</dbReference>